<evidence type="ECO:0000313" key="4">
    <source>
        <dbReference type="Proteomes" id="UP000504636"/>
    </source>
</evidence>
<reference evidence="5" key="3">
    <citation type="submission" date="2025-04" db="UniProtKB">
        <authorList>
            <consortium name="RefSeq"/>
        </authorList>
    </citation>
    <scope>IDENTIFICATION</scope>
    <source>
        <strain evidence="5">CBS 304.34</strain>
    </source>
</reference>
<dbReference type="PANTHER" id="PTHR38695">
    <property type="entry name" value="AMINO ACID PERMEASE_ SLC12A DOMAIN-CONTAINING PROTEIN"/>
    <property type="match status" value="1"/>
</dbReference>
<feature type="domain" description="Luciferase" evidence="2">
    <location>
        <begin position="170"/>
        <end position="242"/>
    </location>
</feature>
<dbReference type="GeneID" id="54463690"/>
<gene>
    <name evidence="3 5" type="ORF">BDZ99DRAFT_486692</name>
</gene>
<dbReference type="EMBL" id="MU003696">
    <property type="protein sequence ID" value="KAF2813476.1"/>
    <property type="molecule type" value="Genomic_DNA"/>
</dbReference>
<feature type="transmembrane region" description="Helical" evidence="1">
    <location>
        <begin position="26"/>
        <end position="43"/>
    </location>
</feature>
<dbReference type="OrthoDB" id="9987011at2759"/>
<evidence type="ECO:0000256" key="1">
    <source>
        <dbReference type="SAM" id="Phobius"/>
    </source>
</evidence>
<protein>
    <recommendedName>
        <fullName evidence="2">Luciferase domain-containing protein</fullName>
    </recommendedName>
</protein>
<dbReference type="Proteomes" id="UP000504636">
    <property type="component" value="Unplaced"/>
</dbReference>
<dbReference type="AlphaFoldDB" id="A0A6A6YX19"/>
<keyword evidence="1" id="KW-1133">Transmembrane helix</keyword>
<evidence type="ECO:0000313" key="3">
    <source>
        <dbReference type="EMBL" id="KAF2813476.1"/>
    </source>
</evidence>
<dbReference type="PANTHER" id="PTHR38695:SF1">
    <property type="entry name" value="AMINO ACID PERMEASE_ SLC12A DOMAIN-CONTAINING PROTEIN"/>
    <property type="match status" value="1"/>
</dbReference>
<dbReference type="Pfam" id="PF17648">
    <property type="entry name" value="Luciferase"/>
    <property type="match status" value="1"/>
</dbReference>
<reference evidence="5" key="2">
    <citation type="submission" date="2020-04" db="EMBL/GenBank/DDBJ databases">
        <authorList>
            <consortium name="NCBI Genome Project"/>
        </authorList>
    </citation>
    <scope>NUCLEOTIDE SEQUENCE</scope>
    <source>
        <strain evidence="5">CBS 304.34</strain>
    </source>
</reference>
<dbReference type="RefSeq" id="XP_033580440.1">
    <property type="nucleotide sequence ID" value="XM_033722797.1"/>
</dbReference>
<dbReference type="InterPro" id="IPR048273">
    <property type="entry name" value="Luciferase"/>
</dbReference>
<keyword evidence="1" id="KW-0472">Membrane</keyword>
<name>A0A6A6YX19_9PEZI</name>
<dbReference type="InterPro" id="IPR040841">
    <property type="entry name" value="Luciferase_dom"/>
</dbReference>
<organism evidence="3">
    <name type="scientific">Mytilinidion resinicola</name>
    <dbReference type="NCBI Taxonomy" id="574789"/>
    <lineage>
        <taxon>Eukaryota</taxon>
        <taxon>Fungi</taxon>
        <taxon>Dikarya</taxon>
        <taxon>Ascomycota</taxon>
        <taxon>Pezizomycotina</taxon>
        <taxon>Dothideomycetes</taxon>
        <taxon>Pleosporomycetidae</taxon>
        <taxon>Mytilinidiales</taxon>
        <taxon>Mytilinidiaceae</taxon>
        <taxon>Mytilinidion</taxon>
    </lineage>
</organism>
<evidence type="ECO:0000259" key="2">
    <source>
        <dbReference type="Pfam" id="PF17648"/>
    </source>
</evidence>
<accession>A0A6A6YX19</accession>
<proteinExistence type="predicted"/>
<keyword evidence="1" id="KW-0812">Transmembrane</keyword>
<keyword evidence="4" id="KW-1185">Reference proteome</keyword>
<reference evidence="3 5" key="1">
    <citation type="journal article" date="2020" name="Stud. Mycol.">
        <title>101 Dothideomycetes genomes: a test case for predicting lifestyles and emergence of pathogens.</title>
        <authorList>
            <person name="Haridas S."/>
            <person name="Albert R."/>
            <person name="Binder M."/>
            <person name="Bloem J."/>
            <person name="Labutti K."/>
            <person name="Salamov A."/>
            <person name="Andreopoulos B."/>
            <person name="Baker S."/>
            <person name="Barry K."/>
            <person name="Bills G."/>
            <person name="Bluhm B."/>
            <person name="Cannon C."/>
            <person name="Castanera R."/>
            <person name="Culley D."/>
            <person name="Daum C."/>
            <person name="Ezra D."/>
            <person name="Gonzalez J."/>
            <person name="Henrissat B."/>
            <person name="Kuo A."/>
            <person name="Liang C."/>
            <person name="Lipzen A."/>
            <person name="Lutzoni F."/>
            <person name="Magnuson J."/>
            <person name="Mondo S."/>
            <person name="Nolan M."/>
            <person name="Ohm R."/>
            <person name="Pangilinan J."/>
            <person name="Park H.-J."/>
            <person name="Ramirez L."/>
            <person name="Alfaro M."/>
            <person name="Sun H."/>
            <person name="Tritt A."/>
            <person name="Yoshinaga Y."/>
            <person name="Zwiers L.-H."/>
            <person name="Turgeon B."/>
            <person name="Goodwin S."/>
            <person name="Spatafora J."/>
            <person name="Crous P."/>
            <person name="Grigoriev I."/>
        </authorList>
    </citation>
    <scope>NUCLEOTIDE SEQUENCE</scope>
    <source>
        <strain evidence="3 5">CBS 304.34</strain>
    </source>
</reference>
<sequence length="297" mass="32597">MEAPISSLASPAWGLTSSLHNSITKLALRLVFLALPFYALYLLTLDYRAFKALGPGGTPSTPLGYLKIKLLSLIALRNVHAPAPIPSHFRPQTGYLKQLPPRVGTRPTIRGIAPQRQMDQKSSLPIYLRLSTAMRELTTHPKNALVEKTSCFEKHSAGLFAITPITRTCGGEVCHAHPSDGSLHMTLHPADAKLVIENGWGERHPLAKGGWMRRFVPKEFIMIYAPREEAEVALVMEIVCAAAWWVSGVVVGAETGMGVKEERLRDVEVDAEAQAACWGCRRRLCQTAEVDQMVGNA</sequence>
<evidence type="ECO:0000313" key="5">
    <source>
        <dbReference type="RefSeq" id="XP_033580440.1"/>
    </source>
</evidence>